<dbReference type="AlphaFoldDB" id="A0A3B4C010"/>
<dbReference type="PANTHER" id="PTHR11346:SF32">
    <property type="entry name" value="GALECTIN-4"/>
    <property type="match status" value="1"/>
</dbReference>
<dbReference type="Proteomes" id="UP001501920">
    <property type="component" value="Chromosome 12"/>
</dbReference>
<dbReference type="Gene3D" id="2.60.120.200">
    <property type="match status" value="1"/>
</dbReference>
<dbReference type="OMA" id="SHCIPLE"/>
<dbReference type="SUPFAM" id="SSF49899">
    <property type="entry name" value="Concanavalin A-like lectins/glucanases"/>
    <property type="match status" value="1"/>
</dbReference>
<protein>
    <recommendedName>
        <fullName evidence="3">Galectin</fullName>
    </recommendedName>
</protein>
<dbReference type="SMART" id="SM00908">
    <property type="entry name" value="Gal-bind_lectin"/>
    <property type="match status" value="1"/>
</dbReference>
<dbReference type="SMART" id="SM00276">
    <property type="entry name" value="GLECT"/>
    <property type="match status" value="1"/>
</dbReference>
<evidence type="ECO:0000256" key="1">
    <source>
        <dbReference type="ARBA" id="ARBA00022734"/>
    </source>
</evidence>
<reference evidence="5" key="3">
    <citation type="submission" date="2025-09" db="UniProtKB">
        <authorList>
            <consortium name="Ensembl"/>
        </authorList>
    </citation>
    <scope>IDENTIFICATION</scope>
</reference>
<keyword evidence="6" id="KW-1185">Reference proteome</keyword>
<evidence type="ECO:0000256" key="3">
    <source>
        <dbReference type="RuleBase" id="RU102079"/>
    </source>
</evidence>
<dbReference type="InterPro" id="IPR044156">
    <property type="entry name" value="Galectin-like"/>
</dbReference>
<proteinExistence type="predicted"/>
<dbReference type="CDD" id="cd00070">
    <property type="entry name" value="GLECT"/>
    <property type="match status" value="1"/>
</dbReference>
<feature type="domain" description="Galectin" evidence="4">
    <location>
        <begin position="46"/>
        <end position="182"/>
    </location>
</feature>
<evidence type="ECO:0000259" key="4">
    <source>
        <dbReference type="PROSITE" id="PS51304"/>
    </source>
</evidence>
<dbReference type="Ensembl" id="ENSPNAT00000007396.2">
    <property type="protein sequence ID" value="ENSPNAP00000004210.2"/>
    <property type="gene ID" value="ENSPNAG00000010652.2"/>
</dbReference>
<dbReference type="PROSITE" id="PS51304">
    <property type="entry name" value="GALECTIN"/>
    <property type="match status" value="1"/>
</dbReference>
<accession>A0A3B4C010</accession>
<reference evidence="5" key="2">
    <citation type="submission" date="2025-08" db="UniProtKB">
        <authorList>
            <consortium name="Ensembl"/>
        </authorList>
    </citation>
    <scope>IDENTIFICATION</scope>
</reference>
<name>A0A3B4C010_PYGNA</name>
<dbReference type="InterPro" id="IPR013320">
    <property type="entry name" value="ConA-like_dom_sf"/>
</dbReference>
<reference evidence="5 6" key="1">
    <citation type="submission" date="2020-10" db="EMBL/GenBank/DDBJ databases">
        <title>Pygocentrus nattereri (red-bellied piranha) genome, fPygNat1, primary haplotype.</title>
        <authorList>
            <person name="Myers G."/>
            <person name="Meyer A."/>
            <person name="Karagic N."/>
            <person name="Pippel M."/>
            <person name="Winkler S."/>
            <person name="Tracey A."/>
            <person name="Wood J."/>
            <person name="Formenti G."/>
            <person name="Howe K."/>
            <person name="Fedrigo O."/>
            <person name="Jarvis E.D."/>
        </authorList>
    </citation>
    <scope>NUCLEOTIDE SEQUENCE [LARGE SCALE GENOMIC DNA]</scope>
</reference>
<dbReference type="Pfam" id="PF00337">
    <property type="entry name" value="Gal-bind_lectin"/>
    <property type="match status" value="1"/>
</dbReference>
<keyword evidence="2" id="KW-0677">Repeat</keyword>
<evidence type="ECO:0000256" key="2">
    <source>
        <dbReference type="ARBA" id="ARBA00022737"/>
    </source>
</evidence>
<dbReference type="InterPro" id="IPR001079">
    <property type="entry name" value="Galectin_CRD"/>
</dbReference>
<dbReference type="GO" id="GO:0030246">
    <property type="term" value="F:carbohydrate binding"/>
    <property type="evidence" value="ECO:0007669"/>
    <property type="project" value="UniProtKB-UniRule"/>
</dbReference>
<evidence type="ECO:0000313" key="5">
    <source>
        <dbReference type="Ensembl" id="ENSPNAP00000004210.2"/>
    </source>
</evidence>
<dbReference type="PANTHER" id="PTHR11346">
    <property type="entry name" value="GALECTIN"/>
    <property type="match status" value="1"/>
</dbReference>
<sequence length="195" mass="21900">DILNFFAQNWSNSSFGKELRPGYSRRKDSNIQSGVTNPVCSPIKPYVYSITGGLRAGLILFFQGVVPSDAKRFEINLKTGPKDGDDVAFHFNPCFRETRPVVRFSFINRQRENPEETPEGPFSKGGAFDICMAINPEGYKVIVNGHRFCVFSHCIPLEKVSVLNIGGDVFMNTFGIIEVDHINKKVIIPAHFLRD</sequence>
<keyword evidence="1 3" id="KW-0430">Lectin</keyword>
<evidence type="ECO:0000313" key="6">
    <source>
        <dbReference type="Proteomes" id="UP001501920"/>
    </source>
</evidence>
<dbReference type="GeneTree" id="ENSGT00940000160378"/>
<organism evidence="5 6">
    <name type="scientific">Pygocentrus nattereri</name>
    <name type="common">Red-bellied piranha</name>
    <dbReference type="NCBI Taxonomy" id="42514"/>
    <lineage>
        <taxon>Eukaryota</taxon>
        <taxon>Metazoa</taxon>
        <taxon>Chordata</taxon>
        <taxon>Craniata</taxon>
        <taxon>Vertebrata</taxon>
        <taxon>Euteleostomi</taxon>
        <taxon>Actinopterygii</taxon>
        <taxon>Neopterygii</taxon>
        <taxon>Teleostei</taxon>
        <taxon>Ostariophysi</taxon>
        <taxon>Characiformes</taxon>
        <taxon>Characoidei</taxon>
        <taxon>Pygocentrus</taxon>
    </lineage>
</organism>